<dbReference type="GeneID" id="25560394"/>
<dbReference type="RefSeq" id="XP_013762865.1">
    <property type="nucleotide sequence ID" value="XM_013907411.1"/>
</dbReference>
<protein>
    <submittedName>
        <fullName evidence="9">Scavenger receptor class B</fullName>
    </submittedName>
</protein>
<dbReference type="Pfam" id="PF01130">
    <property type="entry name" value="CD36"/>
    <property type="match status" value="2"/>
</dbReference>
<dbReference type="InterPro" id="IPR002159">
    <property type="entry name" value="CD36_fam"/>
</dbReference>
<dbReference type="GO" id="GO:0005737">
    <property type="term" value="C:cytoplasm"/>
    <property type="evidence" value="ECO:0007669"/>
    <property type="project" value="TreeGrafter"/>
</dbReference>
<dbReference type="PRINTS" id="PR01609">
    <property type="entry name" value="CD36FAMILY"/>
</dbReference>
<dbReference type="STRING" id="461836.A0A0L0D8Z4"/>
<dbReference type="GO" id="GO:0005044">
    <property type="term" value="F:scavenger receptor activity"/>
    <property type="evidence" value="ECO:0007669"/>
    <property type="project" value="TreeGrafter"/>
</dbReference>
<name>A0A0L0D8Z4_THETB</name>
<keyword evidence="10" id="KW-1185">Reference proteome</keyword>
<evidence type="ECO:0000256" key="8">
    <source>
        <dbReference type="SAM" id="Phobius"/>
    </source>
</evidence>
<feature type="transmembrane region" description="Helical" evidence="8">
    <location>
        <begin position="1195"/>
        <end position="1217"/>
    </location>
</feature>
<evidence type="ECO:0000256" key="5">
    <source>
        <dbReference type="ARBA" id="ARBA00023136"/>
    </source>
</evidence>
<feature type="compositionally biased region" description="Polar residues" evidence="7">
    <location>
        <begin position="1240"/>
        <end position="1249"/>
    </location>
</feature>
<evidence type="ECO:0000256" key="4">
    <source>
        <dbReference type="ARBA" id="ARBA00022989"/>
    </source>
</evidence>
<dbReference type="EMBL" id="GL349434">
    <property type="protein sequence ID" value="KNC48814.1"/>
    <property type="molecule type" value="Genomic_DNA"/>
</dbReference>
<evidence type="ECO:0000256" key="7">
    <source>
        <dbReference type="SAM" id="MobiDB-lite"/>
    </source>
</evidence>
<keyword evidence="6" id="KW-0325">Glycoprotein</keyword>
<keyword evidence="3 8" id="KW-0812">Transmembrane</keyword>
<evidence type="ECO:0000256" key="3">
    <source>
        <dbReference type="ARBA" id="ARBA00022692"/>
    </source>
</evidence>
<keyword evidence="9" id="KW-0675">Receptor</keyword>
<sequence>MTTALAYAATAAASTATSSSLSSAALSPVHAAIHRALARGAWRDLGCEPLDLALSLHAALPGLPHSPGSRPLLARLALTSRQHPAKAAAFVGHVLDEQQSRPAGQDSVSSRTLASLALSAARCKLPAAAASLLARLPPDASIDALPDALAADALLARSLDELVSVVAAVVSPAALLNPVPAAALVARMVELSSSPAAATHALARARSLPAERAMLTCLLRGDPAVAPPHAINVLVRELARAGHVQAALAVLRRAPHVSKRAAIAVVKALPAAASLDALLRPPLPAVRHLVSNQRFARTCMLRLAQLGEKAQTLLALDTLLASAPHAAAREVNAVIAAAAAAGHARHAEAYLARLPTNHRNERTVVALIEGISSMAQLPRLANIVPVIVHAGVRPSAATSAALARMAQRVRDNFASTADGRLTSRVMANSSLELLGAHNVLDAEITHPDSPARTVRVRHLLASHPHLFAEAVVALYVDSLATATHQPSLLFPYLLKSGVEATITLPSKLAQAYPQYYNNSADASNPPLYEVYTMWNLTNPHEVMAGTAKPAFEAVGPFTYRDVKTHLFADFASDGKSVSAVEGDTYVHANLSGEASPYSTYITNINPTYLGVILSAGSDKDLKVIVTGPAIARIIEWTNIVFRDYIAQDYVADRLGFALEVLLGSAPETLNCTNPDNALDLASAPPACQASFCAAFTNSTYNLAPSFPLWYGLQTLDPAAAMPLPACLAVVDSLLSTQPDSLALWKGARLGNATDIATLSTRLGLERPQLAALLASFLPSFQSAYVNNAMCNAFGLPAIEFLAYEQWARLTITSGVPLSTLFPQHPLFAGIDVPFEFPLAASISPGENWMTGARAAMLLNGTLRGGPDAGLLSTNGLVDFLTDAVPPHAGVLGAKYNLDGHQVVDMFVYGLRTLESYGKAYAAELVNDNAGMFITKTVDQWLFDCHDALLAVVQPNGTCALITNTTSLEWAATNTPPDTITTGYGDLSATLQYTKYQTQATVAWNNYNAPVFGSDGTQFPPLLFNSFDRSALIHVFETDLVRSLPLAFDRHVSAHGIALNRYLPLRELFLPDERFFQYVTGFANLTITQQAPIFFSYPNMLFVDPKYVAKIDGMHPRLDDQASIDVEPITGLTMRAHKRIQVNVYIPPDLAFDDFNPDVVKDIFYPIVWVDETSEITPALAADFRSSVYLLRDLRLGSVIVLSVAAAAALAASLICWFKAPAGSPLLPPQPYSPLGKPVAPTTSLPSLNEGSRLLPPPPPPLTTT</sequence>
<dbReference type="GO" id="GO:0016020">
    <property type="term" value="C:membrane"/>
    <property type="evidence" value="ECO:0007669"/>
    <property type="project" value="UniProtKB-SubCell"/>
</dbReference>
<dbReference type="Proteomes" id="UP000054408">
    <property type="component" value="Unassembled WGS sequence"/>
</dbReference>
<comment type="similarity">
    <text evidence="2">Belongs to the CD36 family.</text>
</comment>
<organism evidence="9 10">
    <name type="scientific">Thecamonas trahens ATCC 50062</name>
    <dbReference type="NCBI Taxonomy" id="461836"/>
    <lineage>
        <taxon>Eukaryota</taxon>
        <taxon>Apusozoa</taxon>
        <taxon>Apusomonadida</taxon>
        <taxon>Apusomonadidae</taxon>
        <taxon>Thecamonas</taxon>
    </lineage>
</organism>
<dbReference type="eggNOG" id="KOG3776">
    <property type="taxonomic scope" value="Eukaryota"/>
</dbReference>
<dbReference type="OrthoDB" id="195015at2759"/>
<comment type="subcellular location">
    <subcellularLocation>
        <location evidence="1">Membrane</location>
    </subcellularLocation>
</comment>
<evidence type="ECO:0000256" key="2">
    <source>
        <dbReference type="ARBA" id="ARBA00010532"/>
    </source>
</evidence>
<evidence type="ECO:0000313" key="9">
    <source>
        <dbReference type="EMBL" id="KNC48814.1"/>
    </source>
</evidence>
<dbReference type="AlphaFoldDB" id="A0A0L0D8Z4"/>
<feature type="compositionally biased region" description="Pro residues" evidence="7">
    <location>
        <begin position="1254"/>
        <end position="1264"/>
    </location>
</feature>
<reference evidence="9 10" key="1">
    <citation type="submission" date="2010-05" db="EMBL/GenBank/DDBJ databases">
        <title>The Genome Sequence of Thecamonas trahens ATCC 50062.</title>
        <authorList>
            <consortium name="The Broad Institute Genome Sequencing Platform"/>
            <person name="Russ C."/>
            <person name="Cuomo C."/>
            <person name="Shea T."/>
            <person name="Young S.K."/>
            <person name="Zeng Q."/>
            <person name="Koehrsen M."/>
            <person name="Haas B."/>
            <person name="Borodovsky M."/>
            <person name="Guigo R."/>
            <person name="Alvarado L."/>
            <person name="Berlin A."/>
            <person name="Bochicchio J."/>
            <person name="Borenstein D."/>
            <person name="Chapman S."/>
            <person name="Chen Z."/>
            <person name="Freedman E."/>
            <person name="Gellesch M."/>
            <person name="Goldberg J."/>
            <person name="Griggs A."/>
            <person name="Gujja S."/>
            <person name="Heilman E."/>
            <person name="Heiman D."/>
            <person name="Hepburn T."/>
            <person name="Howarth C."/>
            <person name="Jen D."/>
            <person name="Larson L."/>
            <person name="Mehta T."/>
            <person name="Park D."/>
            <person name="Pearson M."/>
            <person name="Roberts A."/>
            <person name="Saif S."/>
            <person name="Shenoy N."/>
            <person name="Sisk P."/>
            <person name="Stolte C."/>
            <person name="Sykes S."/>
            <person name="Thomson T."/>
            <person name="Walk T."/>
            <person name="White J."/>
            <person name="Yandava C."/>
            <person name="Burger G."/>
            <person name="Gray M.W."/>
            <person name="Holland P.W.H."/>
            <person name="King N."/>
            <person name="Lang F.B.F."/>
            <person name="Roger A.J."/>
            <person name="Ruiz-Trillo I."/>
            <person name="Lander E."/>
            <person name="Nusbaum C."/>
        </authorList>
    </citation>
    <scope>NUCLEOTIDE SEQUENCE [LARGE SCALE GENOMIC DNA]</scope>
    <source>
        <strain evidence="9 10">ATCC 50062</strain>
    </source>
</reference>
<gene>
    <name evidence="9" type="ORF">AMSG_00595</name>
</gene>
<dbReference type="PANTHER" id="PTHR11923">
    <property type="entry name" value="SCAVENGER RECEPTOR CLASS B TYPE-1 SR-B1"/>
    <property type="match status" value="1"/>
</dbReference>
<evidence type="ECO:0000256" key="6">
    <source>
        <dbReference type="ARBA" id="ARBA00023180"/>
    </source>
</evidence>
<proteinExistence type="inferred from homology"/>
<evidence type="ECO:0000313" key="10">
    <source>
        <dbReference type="Proteomes" id="UP000054408"/>
    </source>
</evidence>
<accession>A0A0L0D8Z4</accession>
<feature type="region of interest" description="Disordered" evidence="7">
    <location>
        <begin position="1235"/>
        <end position="1264"/>
    </location>
</feature>
<keyword evidence="4 8" id="KW-1133">Transmembrane helix</keyword>
<keyword evidence="5 8" id="KW-0472">Membrane</keyword>
<dbReference type="PANTHER" id="PTHR11923:SF51">
    <property type="entry name" value="LYSOSOME MEMBRANE PROTEIN 2"/>
    <property type="match status" value="1"/>
</dbReference>
<evidence type="ECO:0000256" key="1">
    <source>
        <dbReference type="ARBA" id="ARBA00004370"/>
    </source>
</evidence>